<dbReference type="HOGENOM" id="CLU_014322_2_2_6"/>
<gene>
    <name evidence="6" type="ORF">HMPREF0198_1716</name>
</gene>
<dbReference type="OrthoDB" id="9806267at2"/>
<dbReference type="Gene3D" id="3.40.630.40">
    <property type="entry name" value="Zn-dependent exopeptidases"/>
    <property type="match status" value="1"/>
</dbReference>
<dbReference type="PANTHER" id="PTHR30404">
    <property type="entry name" value="N-ACETYLMURAMOYL-L-ALANINE AMIDASE"/>
    <property type="match status" value="1"/>
</dbReference>
<dbReference type="Gene3D" id="2.60.40.3500">
    <property type="match status" value="1"/>
</dbReference>
<evidence type="ECO:0000259" key="5">
    <source>
        <dbReference type="SMART" id="SM00646"/>
    </source>
</evidence>
<reference evidence="6 7" key="1">
    <citation type="submission" date="2009-08" db="EMBL/GenBank/DDBJ databases">
        <authorList>
            <person name="Qin X."/>
            <person name="Bachman B."/>
            <person name="Battles P."/>
            <person name="Bell A."/>
            <person name="Bess C."/>
            <person name="Bickham C."/>
            <person name="Chaboub L."/>
            <person name="Chen D."/>
            <person name="Coyle M."/>
            <person name="Deiros D.R."/>
            <person name="Dinh H."/>
            <person name="Forbes L."/>
            <person name="Fowler G."/>
            <person name="Francisco L."/>
            <person name="Fu Q."/>
            <person name="Gubbala S."/>
            <person name="Hale W."/>
            <person name="Han Y."/>
            <person name="Hemphill L."/>
            <person name="Highlander S.K."/>
            <person name="Hirani K."/>
            <person name="Hogues M."/>
            <person name="Jackson L."/>
            <person name="Jakkamsetti A."/>
            <person name="Javaid M."/>
            <person name="Jiang H."/>
            <person name="Korchina V."/>
            <person name="Kovar C."/>
            <person name="Lara F."/>
            <person name="Lee S."/>
            <person name="Mata R."/>
            <person name="Mathew T."/>
            <person name="Moen C."/>
            <person name="Morales K."/>
            <person name="Munidasa M."/>
            <person name="Nazareth L."/>
            <person name="Ngo R."/>
            <person name="Nguyen L."/>
            <person name="Okwuonu G."/>
            <person name="Ongeri F."/>
            <person name="Patil S."/>
            <person name="Petrosino J."/>
            <person name="Pham C."/>
            <person name="Pham P."/>
            <person name="Pu L.-L."/>
            <person name="Puazo M."/>
            <person name="Raj R."/>
            <person name="Reid J."/>
            <person name="Rouhana J."/>
            <person name="Saada N."/>
            <person name="Shang Y."/>
            <person name="Simmons D."/>
            <person name="Thornton R."/>
            <person name="Warren J."/>
            <person name="Weissenberger G."/>
            <person name="Zhang J."/>
            <person name="Zhang L."/>
            <person name="Zhou C."/>
            <person name="Zhu D."/>
            <person name="Muzny D."/>
            <person name="Worley K."/>
            <person name="Gibbs R."/>
        </authorList>
    </citation>
    <scope>NUCLEOTIDE SEQUENCE [LARGE SCALE GENOMIC DNA]</scope>
    <source>
        <strain evidence="7">ATCC 15826 / DSM 8339 / NCTC 10426 / 6573</strain>
    </source>
</reference>
<dbReference type="GO" id="GO:0030288">
    <property type="term" value="C:outer membrane-bounded periplasmic space"/>
    <property type="evidence" value="ECO:0007669"/>
    <property type="project" value="TreeGrafter"/>
</dbReference>
<dbReference type="Proteomes" id="UP000004870">
    <property type="component" value="Unassembled WGS sequence"/>
</dbReference>
<feature type="region of interest" description="Disordered" evidence="4">
    <location>
        <begin position="179"/>
        <end position="218"/>
    </location>
</feature>
<accession>C8NB38</accession>
<evidence type="ECO:0000256" key="1">
    <source>
        <dbReference type="ARBA" id="ARBA00001561"/>
    </source>
</evidence>
<feature type="compositionally biased region" description="Pro residues" evidence="4">
    <location>
        <begin position="190"/>
        <end position="201"/>
    </location>
</feature>
<dbReference type="InterPro" id="IPR050695">
    <property type="entry name" value="N-acetylmuramoyl_amidase_3"/>
</dbReference>
<organism evidence="6 7">
    <name type="scientific">Cardiobacterium hominis (strain ATCC 15826 / DSM 8339 / NCTC 10426 / 6573)</name>
    <dbReference type="NCBI Taxonomy" id="638300"/>
    <lineage>
        <taxon>Bacteria</taxon>
        <taxon>Pseudomonadati</taxon>
        <taxon>Pseudomonadota</taxon>
        <taxon>Gammaproteobacteria</taxon>
        <taxon>Cardiobacteriales</taxon>
        <taxon>Cardiobacteriaceae</taxon>
        <taxon>Cardiobacterium</taxon>
    </lineage>
</organism>
<dbReference type="GO" id="GO:0008745">
    <property type="term" value="F:N-acetylmuramoyl-L-alanine amidase activity"/>
    <property type="evidence" value="ECO:0007669"/>
    <property type="project" value="UniProtKB-EC"/>
</dbReference>
<dbReference type="RefSeq" id="WP_004141606.1">
    <property type="nucleotide sequence ID" value="NZ_GG694027.1"/>
</dbReference>
<keyword evidence="3 6" id="KW-0378">Hydrolase</keyword>
<dbReference type="CDD" id="cd02696">
    <property type="entry name" value="MurNAc-LAA"/>
    <property type="match status" value="1"/>
</dbReference>
<dbReference type="PANTHER" id="PTHR30404:SF0">
    <property type="entry name" value="N-ACETYLMURAMOYL-L-ALANINE AMIDASE AMIC"/>
    <property type="match status" value="1"/>
</dbReference>
<dbReference type="InterPro" id="IPR002508">
    <property type="entry name" value="MurNAc-LAA_cat"/>
</dbReference>
<sequence length="522" mass="56885">MQSFYKFKGKPVLRTAIQMLYGWRKLLLMLLCLCFGAQALAVTLQDVRYNRLPDKTQLVLDLDRPTVFRQFSLAGPPRIVLDLPDAARSGRAGLTLNTGAVSSIRTGFSNETTLRVVIDLLYPAKANIYTMPPENGRGNRIVIDIYDNLAEQALTLESLEEAQPPYVVFAGEALENGRDNGGISIASPPGSMPLPQNPPPVASTGYPNGNLPRTSTAPPPFMQTAPLPQTAPRPQPNIVAVTPPPRPAPNVRPIPAPTTVTVERDISSTGRIEKQNKILTPTAISKRTIVVAIDPGHGGKDTGAVNPNTGLREKDVVLQIAHRLKKQLNSRKGFSAFLTRDGDTYIPLQERPASARRRGADIFVSIHADSAESDQPSGASVFILSTKGANTQLGKYLERTENTVDQRWGVDVSKYDNDVQQALLSIQQEATIEASHALASRTLNELARLGNIHGKRVNSANFVVLRSLAVPSMLVETAFISNPNEARKLASPDYQEQLARGIANGIARYFEEHLPQHMLLGK</sequence>
<dbReference type="STRING" id="2718.CHUV0807_1932"/>
<evidence type="ECO:0000256" key="4">
    <source>
        <dbReference type="SAM" id="MobiDB-lite"/>
    </source>
</evidence>
<dbReference type="GeneID" id="84790381"/>
<proteinExistence type="predicted"/>
<dbReference type="InterPro" id="IPR021731">
    <property type="entry name" value="AMIN_dom"/>
</dbReference>
<dbReference type="SUPFAM" id="SSF53187">
    <property type="entry name" value="Zn-dependent exopeptidases"/>
    <property type="match status" value="1"/>
</dbReference>
<dbReference type="SMART" id="SM00646">
    <property type="entry name" value="Ami_3"/>
    <property type="match status" value="1"/>
</dbReference>
<evidence type="ECO:0000256" key="2">
    <source>
        <dbReference type="ARBA" id="ARBA00011901"/>
    </source>
</evidence>
<evidence type="ECO:0000313" key="7">
    <source>
        <dbReference type="Proteomes" id="UP000004870"/>
    </source>
</evidence>
<evidence type="ECO:0000256" key="3">
    <source>
        <dbReference type="ARBA" id="ARBA00022801"/>
    </source>
</evidence>
<comment type="catalytic activity">
    <reaction evidence="1">
        <text>Hydrolyzes the link between N-acetylmuramoyl residues and L-amino acid residues in certain cell-wall glycopeptides.</text>
        <dbReference type="EC" id="3.5.1.28"/>
    </reaction>
</comment>
<dbReference type="Pfam" id="PF01520">
    <property type="entry name" value="Amidase_3"/>
    <property type="match status" value="1"/>
</dbReference>
<dbReference type="AlphaFoldDB" id="C8NB38"/>
<dbReference type="EC" id="3.5.1.28" evidence="2"/>
<dbReference type="Pfam" id="PF11741">
    <property type="entry name" value="AMIN"/>
    <property type="match status" value="1"/>
</dbReference>
<keyword evidence="7" id="KW-1185">Reference proteome</keyword>
<feature type="domain" description="MurNAc-LAA" evidence="5">
    <location>
        <begin position="352"/>
        <end position="507"/>
    </location>
</feature>
<feature type="compositionally biased region" description="Polar residues" evidence="4">
    <location>
        <begin position="205"/>
        <end position="216"/>
    </location>
</feature>
<dbReference type="EMBL" id="ACKY01000100">
    <property type="protein sequence ID" value="EEV88168.1"/>
    <property type="molecule type" value="Genomic_DNA"/>
</dbReference>
<name>C8NB38_CARH6</name>
<evidence type="ECO:0000313" key="6">
    <source>
        <dbReference type="EMBL" id="EEV88168.1"/>
    </source>
</evidence>
<dbReference type="GO" id="GO:0009253">
    <property type="term" value="P:peptidoglycan catabolic process"/>
    <property type="evidence" value="ECO:0007669"/>
    <property type="project" value="InterPro"/>
</dbReference>
<comment type="caution">
    <text evidence="6">The sequence shown here is derived from an EMBL/GenBank/DDBJ whole genome shotgun (WGS) entry which is preliminary data.</text>
</comment>
<protein>
    <recommendedName>
        <fullName evidence="2">N-acetylmuramoyl-L-alanine amidase</fullName>
        <ecNumber evidence="2">3.5.1.28</ecNumber>
    </recommendedName>
</protein>